<dbReference type="PROSITE" id="PS50005">
    <property type="entry name" value="TPR"/>
    <property type="match status" value="1"/>
</dbReference>
<dbReference type="EMBL" id="JALNTZ010000001">
    <property type="protein sequence ID" value="KAJ3665565.1"/>
    <property type="molecule type" value="Genomic_DNA"/>
</dbReference>
<keyword evidence="2" id="KW-0175">Coiled coil</keyword>
<reference evidence="3" key="1">
    <citation type="journal article" date="2023" name="G3 (Bethesda)">
        <title>Whole genome assemblies of Zophobas morio and Tenebrio molitor.</title>
        <authorList>
            <person name="Kaur S."/>
            <person name="Stinson S.A."/>
            <person name="diCenzo G.C."/>
        </authorList>
    </citation>
    <scope>NUCLEOTIDE SEQUENCE</scope>
    <source>
        <strain evidence="3">QUZm001</strain>
    </source>
</reference>
<proteinExistence type="predicted"/>
<dbReference type="InterPro" id="IPR019734">
    <property type="entry name" value="TPR_rpt"/>
</dbReference>
<evidence type="ECO:0000313" key="4">
    <source>
        <dbReference type="Proteomes" id="UP001168821"/>
    </source>
</evidence>
<comment type="caution">
    <text evidence="3">The sequence shown here is derived from an EMBL/GenBank/DDBJ whole genome shotgun (WGS) entry which is preliminary data.</text>
</comment>
<sequence>MGTVESHIQVINSTDKDIVNTIVDRCVNYDWVGNNRPDRNFQGFRISARGGSVSQRASLNKPASNCPFNMTLVFSDGSVDKFRIHQKYVIGCCAEFSHSEKSHNITYDKSGNTLVIKVTNTQQQLQNQKAEEKNREGEVTMRMKQYEAAMRIFDEALGLANQNSTINNIKTNKSKTSNEFGKECLQKAWDLEANAAEDKSQEAQRKFENASEYQENISLVSLKIAGNRLFNDANDLEQEAFKLFESGNDLAQDKYKETLLKYKEAMKKFEQGAKIDQGSFDDSIKIAGEHISDVNKVIDNIDQAELSKNIGKVNVDDEKKEKNEVENVVNTNLFQQVDGVYN</sequence>
<feature type="coiled-coil region" evidence="2">
    <location>
        <begin position="186"/>
        <end position="216"/>
    </location>
</feature>
<dbReference type="AlphaFoldDB" id="A0AA38IYB5"/>
<evidence type="ECO:0000256" key="2">
    <source>
        <dbReference type="SAM" id="Coils"/>
    </source>
</evidence>
<feature type="repeat" description="TPR" evidence="1">
    <location>
        <begin position="130"/>
        <end position="163"/>
    </location>
</feature>
<keyword evidence="1" id="KW-0802">TPR repeat</keyword>
<gene>
    <name evidence="3" type="ORF">Zmor_001056</name>
</gene>
<evidence type="ECO:0000256" key="1">
    <source>
        <dbReference type="PROSITE-ProRule" id="PRU00339"/>
    </source>
</evidence>
<dbReference type="Proteomes" id="UP001168821">
    <property type="component" value="Unassembled WGS sequence"/>
</dbReference>
<name>A0AA38IYB5_9CUCU</name>
<organism evidence="3 4">
    <name type="scientific">Zophobas morio</name>
    <dbReference type="NCBI Taxonomy" id="2755281"/>
    <lineage>
        <taxon>Eukaryota</taxon>
        <taxon>Metazoa</taxon>
        <taxon>Ecdysozoa</taxon>
        <taxon>Arthropoda</taxon>
        <taxon>Hexapoda</taxon>
        <taxon>Insecta</taxon>
        <taxon>Pterygota</taxon>
        <taxon>Neoptera</taxon>
        <taxon>Endopterygota</taxon>
        <taxon>Coleoptera</taxon>
        <taxon>Polyphaga</taxon>
        <taxon>Cucujiformia</taxon>
        <taxon>Tenebrionidae</taxon>
        <taxon>Zophobas</taxon>
    </lineage>
</organism>
<accession>A0AA38IYB5</accession>
<evidence type="ECO:0000313" key="3">
    <source>
        <dbReference type="EMBL" id="KAJ3665565.1"/>
    </source>
</evidence>
<protein>
    <submittedName>
        <fullName evidence="3">Uncharacterized protein</fullName>
    </submittedName>
</protein>
<keyword evidence="4" id="KW-1185">Reference proteome</keyword>